<reference evidence="1 3" key="2">
    <citation type="journal article" date="2014" name="BMC Genomics">
        <title>An improved genome release (version Mt4.0) for the model legume Medicago truncatula.</title>
        <authorList>
            <person name="Tang H."/>
            <person name="Krishnakumar V."/>
            <person name="Bidwell S."/>
            <person name="Rosen B."/>
            <person name="Chan A."/>
            <person name="Zhou S."/>
            <person name="Gentzbittel L."/>
            <person name="Childs K.L."/>
            <person name="Yandell M."/>
            <person name="Gundlach H."/>
            <person name="Mayer K.F."/>
            <person name="Schwartz D.C."/>
            <person name="Town C.D."/>
        </authorList>
    </citation>
    <scope>GENOME REANNOTATION</scope>
    <source>
        <strain evidence="1">A17</strain>
        <strain evidence="2 3">cv. Jemalong A17</strain>
    </source>
</reference>
<name>A0A072TSR3_MEDTR</name>
<evidence type="ECO:0000313" key="3">
    <source>
        <dbReference type="Proteomes" id="UP000002051"/>
    </source>
</evidence>
<dbReference type="HOGENOM" id="CLU_2674900_0_0_1"/>
<gene>
    <name evidence="1" type="ordered locus">MTR_8g070045</name>
</gene>
<evidence type="ECO:0000313" key="2">
    <source>
        <dbReference type="EnsemblPlants" id="KEH20241"/>
    </source>
</evidence>
<proteinExistence type="predicted"/>
<reference evidence="2" key="3">
    <citation type="submission" date="2015-04" db="UniProtKB">
        <authorList>
            <consortium name="EnsemblPlants"/>
        </authorList>
    </citation>
    <scope>IDENTIFICATION</scope>
    <source>
        <strain evidence="2">cv. Jemalong A17</strain>
    </source>
</reference>
<evidence type="ECO:0000313" key="1">
    <source>
        <dbReference type="EMBL" id="KEH20241.1"/>
    </source>
</evidence>
<dbReference type="Proteomes" id="UP000002051">
    <property type="component" value="Chromosome 8"/>
</dbReference>
<reference evidence="1 3" key="1">
    <citation type="journal article" date="2011" name="Nature">
        <title>The Medicago genome provides insight into the evolution of rhizobial symbioses.</title>
        <authorList>
            <person name="Young N.D."/>
            <person name="Debelle F."/>
            <person name="Oldroyd G.E."/>
            <person name="Geurts R."/>
            <person name="Cannon S.B."/>
            <person name="Udvardi M.K."/>
            <person name="Benedito V.A."/>
            <person name="Mayer K.F."/>
            <person name="Gouzy J."/>
            <person name="Schoof H."/>
            <person name="Van de Peer Y."/>
            <person name="Proost S."/>
            <person name="Cook D.R."/>
            <person name="Meyers B.C."/>
            <person name="Spannagl M."/>
            <person name="Cheung F."/>
            <person name="De Mita S."/>
            <person name="Krishnakumar V."/>
            <person name="Gundlach H."/>
            <person name="Zhou S."/>
            <person name="Mudge J."/>
            <person name="Bharti A.K."/>
            <person name="Murray J.D."/>
            <person name="Naoumkina M.A."/>
            <person name="Rosen B."/>
            <person name="Silverstein K.A."/>
            <person name="Tang H."/>
            <person name="Rombauts S."/>
            <person name="Zhao P.X."/>
            <person name="Zhou P."/>
            <person name="Barbe V."/>
            <person name="Bardou P."/>
            <person name="Bechner M."/>
            <person name="Bellec A."/>
            <person name="Berger A."/>
            <person name="Berges H."/>
            <person name="Bidwell S."/>
            <person name="Bisseling T."/>
            <person name="Choisne N."/>
            <person name="Couloux A."/>
            <person name="Denny R."/>
            <person name="Deshpande S."/>
            <person name="Dai X."/>
            <person name="Doyle J.J."/>
            <person name="Dudez A.M."/>
            <person name="Farmer A.D."/>
            <person name="Fouteau S."/>
            <person name="Franken C."/>
            <person name="Gibelin C."/>
            <person name="Gish J."/>
            <person name="Goldstein S."/>
            <person name="Gonzalez A.J."/>
            <person name="Green P.J."/>
            <person name="Hallab A."/>
            <person name="Hartog M."/>
            <person name="Hua A."/>
            <person name="Humphray S.J."/>
            <person name="Jeong D.H."/>
            <person name="Jing Y."/>
            <person name="Jocker A."/>
            <person name="Kenton S.M."/>
            <person name="Kim D.J."/>
            <person name="Klee K."/>
            <person name="Lai H."/>
            <person name="Lang C."/>
            <person name="Lin S."/>
            <person name="Macmil S.L."/>
            <person name="Magdelenat G."/>
            <person name="Matthews L."/>
            <person name="McCorrison J."/>
            <person name="Monaghan E.L."/>
            <person name="Mun J.H."/>
            <person name="Najar F.Z."/>
            <person name="Nicholson C."/>
            <person name="Noirot C."/>
            <person name="O'Bleness M."/>
            <person name="Paule C.R."/>
            <person name="Poulain J."/>
            <person name="Prion F."/>
            <person name="Qin B."/>
            <person name="Qu C."/>
            <person name="Retzel E.F."/>
            <person name="Riddle C."/>
            <person name="Sallet E."/>
            <person name="Samain S."/>
            <person name="Samson N."/>
            <person name="Sanders I."/>
            <person name="Saurat O."/>
            <person name="Scarpelli C."/>
            <person name="Schiex T."/>
            <person name="Segurens B."/>
            <person name="Severin A.J."/>
            <person name="Sherrier D.J."/>
            <person name="Shi R."/>
            <person name="Sims S."/>
            <person name="Singer S.R."/>
            <person name="Sinharoy S."/>
            <person name="Sterck L."/>
            <person name="Viollet A."/>
            <person name="Wang B.B."/>
            <person name="Wang K."/>
            <person name="Wang M."/>
            <person name="Wang X."/>
            <person name="Warfsmann J."/>
            <person name="Weissenbach J."/>
            <person name="White D.D."/>
            <person name="White J.D."/>
            <person name="Wiley G.B."/>
            <person name="Wincker P."/>
            <person name="Xing Y."/>
            <person name="Yang L."/>
            <person name="Yao Z."/>
            <person name="Ying F."/>
            <person name="Zhai J."/>
            <person name="Zhou L."/>
            <person name="Zuber A."/>
            <person name="Denarie J."/>
            <person name="Dixon R.A."/>
            <person name="May G.D."/>
            <person name="Schwartz D.C."/>
            <person name="Rogers J."/>
            <person name="Quetier F."/>
            <person name="Town C.D."/>
            <person name="Roe B.A."/>
        </authorList>
    </citation>
    <scope>NUCLEOTIDE SEQUENCE [LARGE SCALE GENOMIC DNA]</scope>
    <source>
        <strain evidence="1">A17</strain>
        <strain evidence="2 3">cv. Jemalong A17</strain>
    </source>
</reference>
<protein>
    <submittedName>
        <fullName evidence="1 2">Uncharacterized protein</fullName>
    </submittedName>
</protein>
<dbReference type="AlphaFoldDB" id="A0A072TSR3"/>
<dbReference type="EMBL" id="CM001224">
    <property type="protein sequence ID" value="KEH20241.1"/>
    <property type="molecule type" value="Genomic_DNA"/>
</dbReference>
<dbReference type="EnsemblPlants" id="KEH20241">
    <property type="protein sequence ID" value="KEH20241"/>
    <property type="gene ID" value="MTR_8g070045"/>
</dbReference>
<sequence length="75" mass="8924">MFHTKTAVAGKCIKKDTKRKMVCSTFYCLAAKRMQIDNALEKKSKYHLMHPLELLETKVIQMKTVYWQMKEEKKI</sequence>
<organism evidence="1 3">
    <name type="scientific">Medicago truncatula</name>
    <name type="common">Barrel medic</name>
    <name type="synonym">Medicago tribuloides</name>
    <dbReference type="NCBI Taxonomy" id="3880"/>
    <lineage>
        <taxon>Eukaryota</taxon>
        <taxon>Viridiplantae</taxon>
        <taxon>Streptophyta</taxon>
        <taxon>Embryophyta</taxon>
        <taxon>Tracheophyta</taxon>
        <taxon>Spermatophyta</taxon>
        <taxon>Magnoliopsida</taxon>
        <taxon>eudicotyledons</taxon>
        <taxon>Gunneridae</taxon>
        <taxon>Pentapetalae</taxon>
        <taxon>rosids</taxon>
        <taxon>fabids</taxon>
        <taxon>Fabales</taxon>
        <taxon>Fabaceae</taxon>
        <taxon>Papilionoideae</taxon>
        <taxon>50 kb inversion clade</taxon>
        <taxon>NPAAA clade</taxon>
        <taxon>Hologalegina</taxon>
        <taxon>IRL clade</taxon>
        <taxon>Trifolieae</taxon>
        <taxon>Medicago</taxon>
    </lineage>
</organism>
<keyword evidence="3" id="KW-1185">Reference proteome</keyword>
<accession>A0A072TSR3</accession>